<evidence type="ECO:0000256" key="6">
    <source>
        <dbReference type="SAM" id="Phobius"/>
    </source>
</evidence>
<feature type="transmembrane region" description="Helical" evidence="6">
    <location>
        <begin position="69"/>
        <end position="88"/>
    </location>
</feature>
<dbReference type="InterPro" id="IPR002541">
    <property type="entry name" value="Cyt_c_assembly"/>
</dbReference>
<dbReference type="GO" id="GO:0005886">
    <property type="term" value="C:plasma membrane"/>
    <property type="evidence" value="ECO:0007669"/>
    <property type="project" value="TreeGrafter"/>
</dbReference>
<proteinExistence type="predicted"/>
<dbReference type="GO" id="GO:0020037">
    <property type="term" value="F:heme binding"/>
    <property type="evidence" value="ECO:0007669"/>
    <property type="project" value="InterPro"/>
</dbReference>
<dbReference type="EMBL" id="LXQC01000136">
    <property type="protein sequence ID" value="TFE68956.1"/>
    <property type="molecule type" value="Genomic_DNA"/>
</dbReference>
<organism evidence="8 9">
    <name type="scientific">Methylacidiphilum caldifontis</name>
    <dbReference type="NCBI Taxonomy" id="2795386"/>
    <lineage>
        <taxon>Bacteria</taxon>
        <taxon>Pseudomonadati</taxon>
        <taxon>Verrucomicrobiota</taxon>
        <taxon>Methylacidiphilae</taxon>
        <taxon>Methylacidiphilales</taxon>
        <taxon>Methylacidiphilaceae</taxon>
        <taxon>Methylacidiphilum (ex Ratnadevi et al. 2023)</taxon>
    </lineage>
</organism>
<feature type="transmembrane region" description="Helical" evidence="6">
    <location>
        <begin position="40"/>
        <end position="57"/>
    </location>
</feature>
<evidence type="ECO:0000256" key="3">
    <source>
        <dbReference type="ARBA" id="ARBA00022748"/>
    </source>
</evidence>
<keyword evidence="3" id="KW-0201">Cytochrome c-type biogenesis</keyword>
<evidence type="ECO:0000256" key="1">
    <source>
        <dbReference type="ARBA" id="ARBA00004141"/>
    </source>
</evidence>
<keyword evidence="9" id="KW-1185">Reference proteome</keyword>
<evidence type="ECO:0000256" key="4">
    <source>
        <dbReference type="ARBA" id="ARBA00022989"/>
    </source>
</evidence>
<evidence type="ECO:0000259" key="7">
    <source>
        <dbReference type="Pfam" id="PF01578"/>
    </source>
</evidence>
<dbReference type="GO" id="GO:0017004">
    <property type="term" value="P:cytochrome complex assembly"/>
    <property type="evidence" value="ECO:0007669"/>
    <property type="project" value="UniProtKB-KW"/>
</dbReference>
<evidence type="ECO:0000256" key="2">
    <source>
        <dbReference type="ARBA" id="ARBA00022692"/>
    </source>
</evidence>
<evidence type="ECO:0000256" key="5">
    <source>
        <dbReference type="ARBA" id="ARBA00023136"/>
    </source>
</evidence>
<comment type="caution">
    <text evidence="8">The sequence shown here is derived from an EMBL/GenBank/DDBJ whole genome shotgun (WGS) entry which is preliminary data.</text>
</comment>
<dbReference type="PANTHER" id="PTHR30071:SF1">
    <property type="entry name" value="CYTOCHROME B_B6 PROTEIN-RELATED"/>
    <property type="match status" value="1"/>
</dbReference>
<comment type="subcellular location">
    <subcellularLocation>
        <location evidence="1">Membrane</location>
        <topology evidence="1">Multi-pass membrane protein</topology>
    </subcellularLocation>
</comment>
<keyword evidence="5 6" id="KW-0472">Membrane</keyword>
<feature type="domain" description="Cytochrome c assembly protein" evidence="7">
    <location>
        <begin position="69"/>
        <end position="266"/>
    </location>
</feature>
<sequence>MSFGQEKIELIVATFIEFFVSLYGFFVLRGKKRAASDSISFVALLVAFFFETLFLYLRGISINHCPITNFLETMVFLSWALLLLYFIIGSAYRMSILGFFTAPAACFINIIGLILRPDSPKILPELGWMLELHAAFSILAYAIFAIAALAALIYLLEEKELKTHKLSPLFFWFPPIGDLSYIQKRVLLVGLLLLTAGLMGGLLISPKSTWDWVKISWSIAVWLFYLYLVFCCFFSHSRMKRLSLLSIGGFLFIFLTFWGINYFSQMHKF</sequence>
<dbReference type="InterPro" id="IPR045062">
    <property type="entry name" value="Cyt_c_biogenesis_CcsA/CcmC"/>
</dbReference>
<dbReference type="Proteomes" id="UP000297713">
    <property type="component" value="Unassembled WGS sequence"/>
</dbReference>
<feature type="transmembrane region" description="Helical" evidence="6">
    <location>
        <begin position="242"/>
        <end position="263"/>
    </location>
</feature>
<evidence type="ECO:0000313" key="9">
    <source>
        <dbReference type="Proteomes" id="UP000297713"/>
    </source>
</evidence>
<dbReference type="AlphaFoldDB" id="A0A4Y8PCI8"/>
<feature type="transmembrane region" description="Helical" evidence="6">
    <location>
        <begin position="135"/>
        <end position="156"/>
    </location>
</feature>
<feature type="transmembrane region" description="Helical" evidence="6">
    <location>
        <begin position="95"/>
        <end position="115"/>
    </location>
</feature>
<feature type="transmembrane region" description="Helical" evidence="6">
    <location>
        <begin position="12"/>
        <end position="28"/>
    </location>
</feature>
<evidence type="ECO:0000313" key="8">
    <source>
        <dbReference type="EMBL" id="TFE68956.1"/>
    </source>
</evidence>
<dbReference type="Pfam" id="PF01578">
    <property type="entry name" value="Cytochrom_C_asm"/>
    <property type="match status" value="1"/>
</dbReference>
<reference evidence="8 9" key="1">
    <citation type="submission" date="2016-05" db="EMBL/GenBank/DDBJ databases">
        <title>Diversity and Homogeneity among Thermoacidophilic Verrucomicrobia Methanotrophs Linked with Geographical Origin.</title>
        <authorList>
            <person name="Erikstad H.-A."/>
            <person name="Smestad N.B."/>
            <person name="Ceballos R.M."/>
            <person name="Birkeland N.-K."/>
        </authorList>
    </citation>
    <scope>NUCLEOTIDE SEQUENCE [LARGE SCALE GENOMIC DNA]</scope>
    <source>
        <strain evidence="8 9">Phi</strain>
    </source>
</reference>
<dbReference type="RefSeq" id="WP_134439944.1">
    <property type="nucleotide sequence ID" value="NZ_LXQC01000136.1"/>
</dbReference>
<feature type="transmembrane region" description="Helical" evidence="6">
    <location>
        <begin position="186"/>
        <end position="204"/>
    </location>
</feature>
<protein>
    <submittedName>
        <fullName evidence="8">ABC transporter permease</fullName>
    </submittedName>
</protein>
<gene>
    <name evidence="8" type="ORF">A7Q10_07665</name>
</gene>
<accession>A0A4Y8PCI8</accession>
<name>A0A4Y8PCI8_9BACT</name>
<dbReference type="OrthoDB" id="199532at2"/>
<keyword evidence="2 6" id="KW-0812">Transmembrane</keyword>
<feature type="transmembrane region" description="Helical" evidence="6">
    <location>
        <begin position="216"/>
        <end position="235"/>
    </location>
</feature>
<dbReference type="PANTHER" id="PTHR30071">
    <property type="entry name" value="HEME EXPORTER PROTEIN C"/>
    <property type="match status" value="1"/>
</dbReference>
<keyword evidence="4 6" id="KW-1133">Transmembrane helix</keyword>